<evidence type="ECO:0000256" key="2">
    <source>
        <dbReference type="ARBA" id="ARBA00022777"/>
    </source>
</evidence>
<dbReference type="SMART" id="SM00086">
    <property type="entry name" value="PAC"/>
    <property type="match status" value="1"/>
</dbReference>
<dbReference type="PROSITE" id="PS50109">
    <property type="entry name" value="HIS_KIN"/>
    <property type="match status" value="1"/>
</dbReference>
<gene>
    <name evidence="7" type="ORF">HHU12_23700</name>
</gene>
<dbReference type="NCBIfam" id="TIGR00229">
    <property type="entry name" value="sensory_box"/>
    <property type="match status" value="1"/>
</dbReference>
<name>A0A7X9XBS8_9BACT</name>
<dbReference type="PANTHER" id="PTHR24421">
    <property type="entry name" value="NITRATE/NITRITE SENSOR PROTEIN NARX-RELATED"/>
    <property type="match status" value="1"/>
</dbReference>
<dbReference type="PROSITE" id="PS50113">
    <property type="entry name" value="PAC"/>
    <property type="match status" value="1"/>
</dbReference>
<dbReference type="CDD" id="cd16917">
    <property type="entry name" value="HATPase_UhpB-NarQ-NarX-like"/>
    <property type="match status" value="1"/>
</dbReference>
<dbReference type="EMBL" id="JABANE010000082">
    <property type="protein sequence ID" value="NME70993.1"/>
    <property type="molecule type" value="Genomic_DNA"/>
</dbReference>
<evidence type="ECO:0000256" key="4">
    <source>
        <dbReference type="SAM" id="Phobius"/>
    </source>
</evidence>
<dbReference type="GO" id="GO:0046983">
    <property type="term" value="F:protein dimerization activity"/>
    <property type="evidence" value="ECO:0007669"/>
    <property type="project" value="InterPro"/>
</dbReference>
<accession>A0A7X9XBS8</accession>
<dbReference type="SUPFAM" id="SSF55874">
    <property type="entry name" value="ATPase domain of HSP90 chaperone/DNA topoisomerase II/histidine kinase"/>
    <property type="match status" value="1"/>
</dbReference>
<evidence type="ECO:0000256" key="3">
    <source>
        <dbReference type="ARBA" id="ARBA00023012"/>
    </source>
</evidence>
<keyword evidence="4" id="KW-0472">Membrane</keyword>
<dbReference type="InterPro" id="IPR035965">
    <property type="entry name" value="PAS-like_dom_sf"/>
</dbReference>
<dbReference type="InterPro" id="IPR001610">
    <property type="entry name" value="PAC"/>
</dbReference>
<dbReference type="SUPFAM" id="SSF55785">
    <property type="entry name" value="PYP-like sensor domain (PAS domain)"/>
    <property type="match status" value="1"/>
</dbReference>
<reference evidence="7 8" key="1">
    <citation type="submission" date="2020-04" db="EMBL/GenBank/DDBJ databases">
        <title>Flammeovirga sp. SR4, a novel species isolated from seawater.</title>
        <authorList>
            <person name="Wang X."/>
        </authorList>
    </citation>
    <scope>NUCLEOTIDE SEQUENCE [LARGE SCALE GENOMIC DNA]</scope>
    <source>
        <strain evidence="7 8">ATCC 23126</strain>
    </source>
</reference>
<dbReference type="Gene3D" id="1.20.5.1930">
    <property type="match status" value="1"/>
</dbReference>
<dbReference type="PANTHER" id="PTHR24421:SF59">
    <property type="entry name" value="OXYGEN SENSOR HISTIDINE KINASE NREB"/>
    <property type="match status" value="1"/>
</dbReference>
<dbReference type="GO" id="GO:0016020">
    <property type="term" value="C:membrane"/>
    <property type="evidence" value="ECO:0007669"/>
    <property type="project" value="InterPro"/>
</dbReference>
<dbReference type="InterPro" id="IPR003594">
    <property type="entry name" value="HATPase_dom"/>
</dbReference>
<dbReference type="InterPro" id="IPR000014">
    <property type="entry name" value="PAS"/>
</dbReference>
<sequence>MHRNNDTQTKQTIRYYNLMYAIALSVIAIISIVSQLLIQSYLGNQLHDTHLINFATRLRSNSQSLTRLALLLESERSNKTHRKDFQNILMQLQKTHESLQHGNEFLNIPENHNVDMIELFNIIENPYQEMIDAAWEIVNITAPANRKPLDRKALEEQIDQLLISEKAYFLGMEMIVFDYDRISRKNVIFLKKIELYLLASVIILLLLEAYFIFRPLAKRIRLSFEELTDSEKNARALAREIKVANNVLEKSHQSLRDINFTLEKATYFVKIDTDGNIIYANDKYCNVTKYEMSGLLGRPLFFNEKTHNENIIYDHIKDPIRRNEVWQGEIFDQASDGTDFWLEVTLMPMIDSKGQLYQFLVIGIDITKRKKTEQELHLLMKEKLENQKELKKVKLQSMVAGQEKERKRVAVEIHDGIGQMLTSLRMKIEMLEEEHPKIFEENSDVDSMIRNIIGESRRICGELLPSVLEDFGLKSAIEDLVLSIQQSTNLNIQFIDNFELEKTNINIEMGMFRILQESLNNVMKHAYAENVTVLLESDAEFITMEITDDGEGFDYSTQSMLSSDNNSNSYGLANMKERAELLGAKWDLKSGVGMGTHITLEVPILD</sequence>
<feature type="transmembrane region" description="Helical" evidence="4">
    <location>
        <begin position="18"/>
        <end position="38"/>
    </location>
</feature>
<dbReference type="Pfam" id="PF13426">
    <property type="entry name" value="PAS_9"/>
    <property type="match status" value="1"/>
</dbReference>
<evidence type="ECO:0000313" key="7">
    <source>
        <dbReference type="EMBL" id="NME70993.1"/>
    </source>
</evidence>
<keyword evidence="1" id="KW-0808">Transferase</keyword>
<dbReference type="InterPro" id="IPR036890">
    <property type="entry name" value="HATPase_C_sf"/>
</dbReference>
<feature type="domain" description="PAC" evidence="6">
    <location>
        <begin position="324"/>
        <end position="378"/>
    </location>
</feature>
<proteinExistence type="predicted"/>
<dbReference type="InterPro" id="IPR005467">
    <property type="entry name" value="His_kinase_dom"/>
</dbReference>
<dbReference type="RefSeq" id="WP_169659217.1">
    <property type="nucleotide sequence ID" value="NZ_JABANE010000082.1"/>
</dbReference>
<dbReference type="Gene3D" id="3.30.565.10">
    <property type="entry name" value="Histidine kinase-like ATPase, C-terminal domain"/>
    <property type="match status" value="1"/>
</dbReference>
<keyword evidence="4" id="KW-0812">Transmembrane</keyword>
<organism evidence="7 8">
    <name type="scientific">Flammeovirga aprica JL-4</name>
    <dbReference type="NCBI Taxonomy" id="694437"/>
    <lineage>
        <taxon>Bacteria</taxon>
        <taxon>Pseudomonadati</taxon>
        <taxon>Bacteroidota</taxon>
        <taxon>Cytophagia</taxon>
        <taxon>Cytophagales</taxon>
        <taxon>Flammeovirgaceae</taxon>
        <taxon>Flammeovirga</taxon>
    </lineage>
</organism>
<comment type="caution">
    <text evidence="7">The sequence shown here is derived from an EMBL/GenBank/DDBJ whole genome shotgun (WGS) entry which is preliminary data.</text>
</comment>
<dbReference type="SMART" id="SM00387">
    <property type="entry name" value="HATPase_c"/>
    <property type="match status" value="1"/>
</dbReference>
<feature type="domain" description="Histidine kinase" evidence="5">
    <location>
        <begin position="412"/>
        <end position="606"/>
    </location>
</feature>
<dbReference type="Gene3D" id="3.30.450.20">
    <property type="entry name" value="PAS domain"/>
    <property type="match status" value="1"/>
</dbReference>
<dbReference type="InterPro" id="IPR050482">
    <property type="entry name" value="Sensor_HK_TwoCompSys"/>
</dbReference>
<dbReference type="GO" id="GO:0000155">
    <property type="term" value="F:phosphorelay sensor kinase activity"/>
    <property type="evidence" value="ECO:0007669"/>
    <property type="project" value="InterPro"/>
</dbReference>
<dbReference type="InterPro" id="IPR000700">
    <property type="entry name" value="PAS-assoc_C"/>
</dbReference>
<dbReference type="Proteomes" id="UP000576082">
    <property type="component" value="Unassembled WGS sequence"/>
</dbReference>
<keyword evidence="2" id="KW-0418">Kinase</keyword>
<evidence type="ECO:0000259" key="6">
    <source>
        <dbReference type="PROSITE" id="PS50113"/>
    </source>
</evidence>
<evidence type="ECO:0000313" key="8">
    <source>
        <dbReference type="Proteomes" id="UP000576082"/>
    </source>
</evidence>
<evidence type="ECO:0000259" key="5">
    <source>
        <dbReference type="PROSITE" id="PS50109"/>
    </source>
</evidence>
<keyword evidence="8" id="KW-1185">Reference proteome</keyword>
<keyword evidence="3" id="KW-0902">Two-component regulatory system</keyword>
<dbReference type="InterPro" id="IPR011712">
    <property type="entry name" value="Sig_transdc_His_kin_sub3_dim/P"/>
</dbReference>
<keyword evidence="4" id="KW-1133">Transmembrane helix</keyword>
<protein>
    <submittedName>
        <fullName evidence="7">PAS domain S-box protein</fullName>
    </submittedName>
</protein>
<dbReference type="Pfam" id="PF07730">
    <property type="entry name" value="HisKA_3"/>
    <property type="match status" value="1"/>
</dbReference>
<feature type="transmembrane region" description="Helical" evidence="4">
    <location>
        <begin position="193"/>
        <end position="213"/>
    </location>
</feature>
<dbReference type="CDD" id="cd00130">
    <property type="entry name" value="PAS"/>
    <property type="match status" value="1"/>
</dbReference>
<dbReference type="AlphaFoldDB" id="A0A7X9XBS8"/>
<evidence type="ECO:0000256" key="1">
    <source>
        <dbReference type="ARBA" id="ARBA00022679"/>
    </source>
</evidence>
<dbReference type="Pfam" id="PF02518">
    <property type="entry name" value="HATPase_c"/>
    <property type="match status" value="1"/>
</dbReference>